<dbReference type="GO" id="GO:0046872">
    <property type="term" value="F:metal ion binding"/>
    <property type="evidence" value="ECO:0007669"/>
    <property type="project" value="InterPro"/>
</dbReference>
<reference evidence="1" key="1">
    <citation type="submission" date="2020-10" db="EMBL/GenBank/DDBJ databases">
        <authorList>
            <person name="Gilroy R."/>
        </authorList>
    </citation>
    <scope>NUCLEOTIDE SEQUENCE</scope>
    <source>
        <strain evidence="1">23406</strain>
    </source>
</reference>
<dbReference type="PANTHER" id="PTHR33677:SF3">
    <property type="entry name" value="COPPER-SENSING TRANSCRIPTIONAL REPRESSOR RICR"/>
    <property type="match status" value="1"/>
</dbReference>
<protein>
    <submittedName>
        <fullName evidence="1">Metal-sensitive transcriptional regulator</fullName>
    </submittedName>
</protein>
<dbReference type="Proteomes" id="UP000886891">
    <property type="component" value="Unassembled WGS sequence"/>
</dbReference>
<evidence type="ECO:0000313" key="1">
    <source>
        <dbReference type="EMBL" id="HIU99493.1"/>
    </source>
</evidence>
<dbReference type="Pfam" id="PF02583">
    <property type="entry name" value="Trns_repr_metal"/>
    <property type="match status" value="1"/>
</dbReference>
<dbReference type="InterPro" id="IPR003735">
    <property type="entry name" value="Metal_Tscrpt_repr"/>
</dbReference>
<gene>
    <name evidence="1" type="ORF">IAB14_00070</name>
</gene>
<organism evidence="1 2">
    <name type="scientific">Candidatus Stercoripulliclostridium merdipullorum</name>
    <dbReference type="NCBI Taxonomy" id="2840952"/>
    <lineage>
        <taxon>Bacteria</taxon>
        <taxon>Bacillati</taxon>
        <taxon>Bacillota</taxon>
        <taxon>Clostridia</taxon>
        <taxon>Eubacteriales</taxon>
        <taxon>Candidatus Stercoripulliclostridium</taxon>
    </lineage>
</organism>
<reference evidence="1" key="2">
    <citation type="journal article" date="2021" name="PeerJ">
        <title>Extensive microbial diversity within the chicken gut microbiome revealed by metagenomics and culture.</title>
        <authorList>
            <person name="Gilroy R."/>
            <person name="Ravi A."/>
            <person name="Getino M."/>
            <person name="Pursley I."/>
            <person name="Horton D.L."/>
            <person name="Alikhan N.F."/>
            <person name="Baker D."/>
            <person name="Gharbi K."/>
            <person name="Hall N."/>
            <person name="Watson M."/>
            <person name="Adriaenssens E.M."/>
            <person name="Foster-Nyarko E."/>
            <person name="Jarju S."/>
            <person name="Secka A."/>
            <person name="Antonio M."/>
            <person name="Oren A."/>
            <person name="Chaudhuri R.R."/>
            <person name="La Ragione R."/>
            <person name="Hildebrand F."/>
            <person name="Pallen M.J."/>
        </authorList>
    </citation>
    <scope>NUCLEOTIDE SEQUENCE</scope>
    <source>
        <strain evidence="1">23406</strain>
    </source>
</reference>
<proteinExistence type="predicted"/>
<evidence type="ECO:0000313" key="2">
    <source>
        <dbReference type="Proteomes" id="UP000886891"/>
    </source>
</evidence>
<sequence length="87" mass="9812">MRCMEENKALVSRLNRIEGQIRGLSAMVADNKPCEDVLVQILAVEGALRNIGKSMIKNHLNHCVKEGIERGDTDIMDKFNSILEKFL</sequence>
<dbReference type="Gene3D" id="1.20.58.1000">
    <property type="entry name" value="Metal-sensitive repressor, helix protomer"/>
    <property type="match status" value="1"/>
</dbReference>
<dbReference type="GO" id="GO:0045892">
    <property type="term" value="P:negative regulation of DNA-templated transcription"/>
    <property type="evidence" value="ECO:0007669"/>
    <property type="project" value="UniProtKB-ARBA"/>
</dbReference>
<dbReference type="PANTHER" id="PTHR33677">
    <property type="entry name" value="TRANSCRIPTIONAL REPRESSOR FRMR-RELATED"/>
    <property type="match status" value="1"/>
</dbReference>
<dbReference type="InterPro" id="IPR038390">
    <property type="entry name" value="Metal_Tscrpt_repr_sf"/>
</dbReference>
<accession>A0A9D1NB87</accession>
<comment type="caution">
    <text evidence="1">The sequence shown here is derived from an EMBL/GenBank/DDBJ whole genome shotgun (WGS) entry which is preliminary data.</text>
</comment>
<name>A0A9D1NB87_9FIRM</name>
<dbReference type="EMBL" id="DVOH01000002">
    <property type="protein sequence ID" value="HIU99493.1"/>
    <property type="molecule type" value="Genomic_DNA"/>
</dbReference>
<dbReference type="AlphaFoldDB" id="A0A9D1NB87"/>
<dbReference type="GO" id="GO:0003677">
    <property type="term" value="F:DNA binding"/>
    <property type="evidence" value="ECO:0007669"/>
    <property type="project" value="InterPro"/>
</dbReference>